<evidence type="ECO:0000259" key="9">
    <source>
        <dbReference type="Pfam" id="PF05649"/>
    </source>
</evidence>
<evidence type="ECO:0000256" key="5">
    <source>
        <dbReference type="ARBA" id="ARBA00022801"/>
    </source>
</evidence>
<keyword evidence="6" id="KW-0862">Zinc</keyword>
<dbReference type="PROSITE" id="PS51885">
    <property type="entry name" value="NEPRILYSIN"/>
    <property type="match status" value="1"/>
</dbReference>
<organism evidence="10 11">
    <name type="scientific">Pedobacter hartonius</name>
    <dbReference type="NCBI Taxonomy" id="425514"/>
    <lineage>
        <taxon>Bacteria</taxon>
        <taxon>Pseudomonadati</taxon>
        <taxon>Bacteroidota</taxon>
        <taxon>Sphingobacteriia</taxon>
        <taxon>Sphingobacteriales</taxon>
        <taxon>Sphingobacteriaceae</taxon>
        <taxon>Pedobacter</taxon>
    </lineage>
</organism>
<evidence type="ECO:0000313" key="11">
    <source>
        <dbReference type="Proteomes" id="UP000198850"/>
    </source>
</evidence>
<evidence type="ECO:0000256" key="7">
    <source>
        <dbReference type="ARBA" id="ARBA00023049"/>
    </source>
</evidence>
<evidence type="ECO:0000256" key="6">
    <source>
        <dbReference type="ARBA" id="ARBA00022833"/>
    </source>
</evidence>
<keyword evidence="5" id="KW-0378">Hydrolase</keyword>
<dbReference type="InterPro" id="IPR000718">
    <property type="entry name" value="Peptidase_M13"/>
</dbReference>
<dbReference type="Gene3D" id="1.10.1380.10">
    <property type="entry name" value="Neutral endopeptidase , domain2"/>
    <property type="match status" value="1"/>
</dbReference>
<dbReference type="RefSeq" id="WP_090556010.1">
    <property type="nucleotide sequence ID" value="NZ_FNRA01000003.1"/>
</dbReference>
<dbReference type="Gene3D" id="3.40.390.10">
    <property type="entry name" value="Collagenase (Catalytic Domain)"/>
    <property type="match status" value="1"/>
</dbReference>
<sequence length="681" mass="76790">MRFNPSVCIAFVAIVTASCNNKPSTKDSGVPERTVFFDKSGMDTTVNPGDDFYRYANGKWYKETKIPASQSSWGTFNILADDNIKNLHGILDSLKTLSPAEGSKEQKIGDFYASGLDTVTIDKKGYDPIKPELAKIAAINDAQQLINFCADAYKEGSGYLFGFGVGPDDKNSNKNLAYFNQTGLGLPNREYYTKTDSASVKIRAAYGKYIAKLFILTGVDQAAAAKNAADIIKLETAIALSHSTPNELRDPVKNYHKFAVSDLQKKSGMDLNAIFSRMGFKTDTILVGQPKYFITLNTLLKSQPVALWKKQLTFMSLNSSANYLSQPFQDARFDFYGKVLNGQKVQKERWKRMTQIVDNDLGELLGQLYVDKYFTSDAKKRMLDLVNNLQTAYKDRIEKLDWMSPETKKKAIDKLNAFTKKIGYPDKWKSYDDVEIRRDTYFDNALSVSKHDYSELLKRINKPVDKMEWGMTPPTVNAYYNPSFNEIVFPAGILQFPFFDKNADDAINYGAIGAGIGHEMTHGFDDQGAQYDKNGNLKEWWTPQDAARFKTKTAAIGKQYDDYVVLKDLHVNGSLTMGENIADNGGIAIAYQAFKNTAQGKSDKKIDGLTPDQRFFLSFAQLWRSKQSDESTRMRISADPHSPDIYRVNGTLSNTEAWYKAFNIKPGDKMYKPETERIKIW</sequence>
<dbReference type="EMBL" id="FNRA01000003">
    <property type="protein sequence ID" value="SEA49197.1"/>
    <property type="molecule type" value="Genomic_DNA"/>
</dbReference>
<dbReference type="GO" id="GO:0016485">
    <property type="term" value="P:protein processing"/>
    <property type="evidence" value="ECO:0007669"/>
    <property type="project" value="TreeGrafter"/>
</dbReference>
<feature type="domain" description="Peptidase M13 C-terminal" evidence="8">
    <location>
        <begin position="477"/>
        <end position="677"/>
    </location>
</feature>
<dbReference type="Pfam" id="PF05649">
    <property type="entry name" value="Peptidase_M13_N"/>
    <property type="match status" value="1"/>
</dbReference>
<dbReference type="SUPFAM" id="SSF55486">
    <property type="entry name" value="Metalloproteases ('zincins'), catalytic domain"/>
    <property type="match status" value="1"/>
</dbReference>
<dbReference type="GO" id="GO:0004222">
    <property type="term" value="F:metalloendopeptidase activity"/>
    <property type="evidence" value="ECO:0007669"/>
    <property type="project" value="InterPro"/>
</dbReference>
<evidence type="ECO:0000256" key="3">
    <source>
        <dbReference type="ARBA" id="ARBA00022670"/>
    </source>
</evidence>
<dbReference type="InterPro" id="IPR024079">
    <property type="entry name" value="MetalloPept_cat_dom_sf"/>
</dbReference>
<evidence type="ECO:0000256" key="4">
    <source>
        <dbReference type="ARBA" id="ARBA00022723"/>
    </source>
</evidence>
<dbReference type="InterPro" id="IPR042089">
    <property type="entry name" value="Peptidase_M13_dom_2"/>
</dbReference>
<dbReference type="GO" id="GO:0005886">
    <property type="term" value="C:plasma membrane"/>
    <property type="evidence" value="ECO:0007669"/>
    <property type="project" value="TreeGrafter"/>
</dbReference>
<comment type="cofactor">
    <cofactor evidence="1">
        <name>Zn(2+)</name>
        <dbReference type="ChEBI" id="CHEBI:29105"/>
    </cofactor>
</comment>
<dbReference type="AlphaFoldDB" id="A0A1H4BM69"/>
<dbReference type="Pfam" id="PF01431">
    <property type="entry name" value="Peptidase_M13"/>
    <property type="match status" value="1"/>
</dbReference>
<dbReference type="PROSITE" id="PS51257">
    <property type="entry name" value="PROKAR_LIPOPROTEIN"/>
    <property type="match status" value="1"/>
</dbReference>
<evidence type="ECO:0000256" key="1">
    <source>
        <dbReference type="ARBA" id="ARBA00001947"/>
    </source>
</evidence>
<proteinExistence type="inferred from homology"/>
<evidence type="ECO:0000256" key="2">
    <source>
        <dbReference type="ARBA" id="ARBA00007357"/>
    </source>
</evidence>
<keyword evidence="7" id="KW-0482">Metalloprotease</keyword>
<dbReference type="STRING" id="425514.SAMN05443550_103400"/>
<dbReference type="Proteomes" id="UP000198850">
    <property type="component" value="Unassembled WGS sequence"/>
</dbReference>
<keyword evidence="11" id="KW-1185">Reference proteome</keyword>
<dbReference type="InterPro" id="IPR008753">
    <property type="entry name" value="Peptidase_M13_N"/>
</dbReference>
<dbReference type="PRINTS" id="PR00786">
    <property type="entry name" value="NEPRILYSIN"/>
</dbReference>
<dbReference type="PANTHER" id="PTHR11733">
    <property type="entry name" value="ZINC METALLOPROTEASE FAMILY M13 NEPRILYSIN-RELATED"/>
    <property type="match status" value="1"/>
</dbReference>
<comment type="similarity">
    <text evidence="2">Belongs to the peptidase M13 family.</text>
</comment>
<dbReference type="PANTHER" id="PTHR11733:SF167">
    <property type="entry name" value="FI17812P1-RELATED"/>
    <property type="match status" value="1"/>
</dbReference>
<feature type="domain" description="Peptidase M13 N-terminal" evidence="9">
    <location>
        <begin position="48"/>
        <end position="425"/>
    </location>
</feature>
<evidence type="ECO:0000313" key="10">
    <source>
        <dbReference type="EMBL" id="SEA49197.1"/>
    </source>
</evidence>
<dbReference type="InterPro" id="IPR018497">
    <property type="entry name" value="Peptidase_M13_C"/>
</dbReference>
<accession>A0A1H4BM69</accession>
<reference evidence="10 11" key="1">
    <citation type="submission" date="2016-10" db="EMBL/GenBank/DDBJ databases">
        <authorList>
            <person name="de Groot N.N."/>
        </authorList>
    </citation>
    <scope>NUCLEOTIDE SEQUENCE [LARGE SCALE GENOMIC DNA]</scope>
    <source>
        <strain evidence="10 11">DSM 19033</strain>
    </source>
</reference>
<name>A0A1H4BM69_9SPHI</name>
<dbReference type="GO" id="GO:0046872">
    <property type="term" value="F:metal ion binding"/>
    <property type="evidence" value="ECO:0007669"/>
    <property type="project" value="UniProtKB-KW"/>
</dbReference>
<gene>
    <name evidence="10" type="ORF">SAMN05443550_103400</name>
</gene>
<dbReference type="OrthoDB" id="9775677at2"/>
<keyword evidence="3" id="KW-0645">Protease</keyword>
<evidence type="ECO:0000259" key="8">
    <source>
        <dbReference type="Pfam" id="PF01431"/>
    </source>
</evidence>
<dbReference type="CDD" id="cd08662">
    <property type="entry name" value="M13"/>
    <property type="match status" value="1"/>
</dbReference>
<keyword evidence="4" id="KW-0479">Metal-binding</keyword>
<protein>
    <submittedName>
        <fullName evidence="10">Putative endopeptidase</fullName>
    </submittedName>
</protein>